<organism evidence="2 3">
    <name type="scientific">Meloidogyne floridensis</name>
    <dbReference type="NCBI Taxonomy" id="298350"/>
    <lineage>
        <taxon>Eukaryota</taxon>
        <taxon>Metazoa</taxon>
        <taxon>Ecdysozoa</taxon>
        <taxon>Nematoda</taxon>
        <taxon>Chromadorea</taxon>
        <taxon>Rhabditida</taxon>
        <taxon>Tylenchina</taxon>
        <taxon>Tylenchomorpha</taxon>
        <taxon>Tylenchoidea</taxon>
        <taxon>Meloidogynidae</taxon>
        <taxon>Meloidogyninae</taxon>
        <taxon>Meloidogyne</taxon>
    </lineage>
</organism>
<protein>
    <submittedName>
        <fullName evidence="3">Uncharacterized protein</fullName>
    </submittedName>
</protein>
<feature type="compositionally biased region" description="Low complexity" evidence="1">
    <location>
        <begin position="24"/>
        <end position="40"/>
    </location>
</feature>
<evidence type="ECO:0000313" key="2">
    <source>
        <dbReference type="Proteomes" id="UP000887560"/>
    </source>
</evidence>
<evidence type="ECO:0000256" key="1">
    <source>
        <dbReference type="SAM" id="MobiDB-lite"/>
    </source>
</evidence>
<dbReference type="Proteomes" id="UP000887560">
    <property type="component" value="Unplaced"/>
</dbReference>
<reference evidence="3" key="1">
    <citation type="submission" date="2022-11" db="UniProtKB">
        <authorList>
            <consortium name="WormBaseParasite"/>
        </authorList>
    </citation>
    <scope>IDENTIFICATION</scope>
</reference>
<name>A0A915NXB4_9BILA</name>
<accession>A0A915NXB4</accession>
<keyword evidence="2" id="KW-1185">Reference proteome</keyword>
<sequence>MLPPRRPTNSEKIKRRFSKKNEINNENSQQKSNNINSNITAIENQQKQLNSQNNSLKIKIKKNIKLLKNNKNEEVKEQQKLPKKENCSREFTYRKRSRLESLSALIPPLGPLGRRHSSKKPQIVVEDLANSPPNFRERNSISISAGGETTFSSEVFGGGISFPSGAHHSHRRGSDMSNSSASLQLHDVHQIEAQSAEEMAQVEIKTTEIFI</sequence>
<proteinExistence type="predicted"/>
<dbReference type="WBParaSite" id="scf7180000421089.g6279">
    <property type="protein sequence ID" value="scf7180000421089.g6279"/>
    <property type="gene ID" value="scf7180000421089.g6279"/>
</dbReference>
<feature type="region of interest" description="Disordered" evidence="1">
    <location>
        <begin position="1"/>
        <end position="40"/>
    </location>
</feature>
<dbReference type="AlphaFoldDB" id="A0A915NXB4"/>
<evidence type="ECO:0000313" key="3">
    <source>
        <dbReference type="WBParaSite" id="scf7180000421089.g6279"/>
    </source>
</evidence>